<comment type="caution">
    <text evidence="1">The sequence shown here is derived from an EMBL/GenBank/DDBJ whole genome shotgun (WGS) entry which is preliminary data.</text>
</comment>
<organism evidence="1 2">
    <name type="scientific">Adiantum capillus-veneris</name>
    <name type="common">Maidenhair fern</name>
    <dbReference type="NCBI Taxonomy" id="13818"/>
    <lineage>
        <taxon>Eukaryota</taxon>
        <taxon>Viridiplantae</taxon>
        <taxon>Streptophyta</taxon>
        <taxon>Embryophyta</taxon>
        <taxon>Tracheophyta</taxon>
        <taxon>Polypodiopsida</taxon>
        <taxon>Polypodiidae</taxon>
        <taxon>Polypodiales</taxon>
        <taxon>Pteridineae</taxon>
        <taxon>Pteridaceae</taxon>
        <taxon>Vittarioideae</taxon>
        <taxon>Adiantum</taxon>
    </lineage>
</organism>
<gene>
    <name evidence="1" type="ORF">GOP47_0006209</name>
</gene>
<reference evidence="1" key="1">
    <citation type="submission" date="2021-01" db="EMBL/GenBank/DDBJ databases">
        <title>Adiantum capillus-veneris genome.</title>
        <authorList>
            <person name="Fang Y."/>
            <person name="Liao Q."/>
        </authorList>
    </citation>
    <scope>NUCLEOTIDE SEQUENCE</scope>
    <source>
        <strain evidence="1">H3</strain>
        <tissue evidence="1">Leaf</tissue>
    </source>
</reference>
<dbReference type="EMBL" id="JABFUD020000006">
    <property type="protein sequence ID" value="KAI5078538.1"/>
    <property type="molecule type" value="Genomic_DNA"/>
</dbReference>
<name>A0A9D4V2M4_ADICA</name>
<dbReference type="AlphaFoldDB" id="A0A9D4V2M4"/>
<keyword evidence="2" id="KW-1185">Reference proteome</keyword>
<proteinExistence type="predicted"/>
<sequence length="68" mass="7781">MHNSSETKLCKASSSSGRTYIHNTGCFNCTSATLARQHYKLDSNIVLRLAQLDDIRTYNYQVTKDFFD</sequence>
<protein>
    <submittedName>
        <fullName evidence="1">Uncharacterized protein</fullName>
    </submittedName>
</protein>
<evidence type="ECO:0000313" key="2">
    <source>
        <dbReference type="Proteomes" id="UP000886520"/>
    </source>
</evidence>
<dbReference type="Proteomes" id="UP000886520">
    <property type="component" value="Chromosome 6"/>
</dbReference>
<evidence type="ECO:0000313" key="1">
    <source>
        <dbReference type="EMBL" id="KAI5078538.1"/>
    </source>
</evidence>
<accession>A0A9D4V2M4</accession>